<dbReference type="EMBL" id="FXAK01000007">
    <property type="protein sequence ID" value="SMF84180.1"/>
    <property type="molecule type" value="Genomic_DNA"/>
</dbReference>
<dbReference type="Gene3D" id="3.10.580.10">
    <property type="entry name" value="CBS-domain"/>
    <property type="match status" value="1"/>
</dbReference>
<dbReference type="STRING" id="286727.SAMN02982917_5686"/>
<protein>
    <submittedName>
        <fullName evidence="4">CBS domain-containing protein</fullName>
    </submittedName>
</protein>
<proteinExistence type="predicted"/>
<dbReference type="InterPro" id="IPR000644">
    <property type="entry name" value="CBS_dom"/>
</dbReference>
<dbReference type="PROSITE" id="PS51371">
    <property type="entry name" value="CBS"/>
    <property type="match status" value="2"/>
</dbReference>
<accession>A0A1X7HDD9</accession>
<dbReference type="SUPFAM" id="SSF54631">
    <property type="entry name" value="CBS-domain pair"/>
    <property type="match status" value="1"/>
</dbReference>
<evidence type="ECO:0000256" key="1">
    <source>
        <dbReference type="ARBA" id="ARBA00022737"/>
    </source>
</evidence>
<name>A0A1X7HDD9_9PROT</name>
<dbReference type="PANTHER" id="PTHR48108:SF26">
    <property type="entry name" value="CBS DOMAIN-CONTAINING PROTEIN DDB_G0289609"/>
    <property type="match status" value="1"/>
</dbReference>
<gene>
    <name evidence="4" type="ORF">SAMN02982917_5686</name>
</gene>
<dbReference type="PANTHER" id="PTHR48108">
    <property type="entry name" value="CBS DOMAIN-CONTAINING PROTEIN CBSX2, CHLOROPLASTIC"/>
    <property type="match status" value="1"/>
</dbReference>
<keyword evidence="1" id="KW-0677">Repeat</keyword>
<sequence length="160" mass="17562">MPLFSPIVRFGYSLVHNNQIIGGVMKRKLVPDVVKSQELILVPEDTSVATVSKMMADKNIGAVLVVDHGALIGIVTERDLNNKVLSKDLDPSAVEVGTVMTRNPDSLPPDADAVDALKLMHDKHYRHLPITQGKRAVGIVSIRDLFKVAYEHMMAERAEA</sequence>
<keyword evidence="2" id="KW-0129">CBS domain</keyword>
<evidence type="ECO:0000259" key="3">
    <source>
        <dbReference type="PROSITE" id="PS51371"/>
    </source>
</evidence>
<dbReference type="OrthoDB" id="9807125at2"/>
<dbReference type="InterPro" id="IPR051462">
    <property type="entry name" value="CBS_domain-containing"/>
</dbReference>
<evidence type="ECO:0000313" key="4">
    <source>
        <dbReference type="EMBL" id="SMF84180.1"/>
    </source>
</evidence>
<dbReference type="AlphaFoldDB" id="A0A1X7HDD9"/>
<dbReference type="Pfam" id="PF00571">
    <property type="entry name" value="CBS"/>
    <property type="match status" value="2"/>
</dbReference>
<feature type="domain" description="CBS" evidence="3">
    <location>
        <begin position="100"/>
        <end position="156"/>
    </location>
</feature>
<feature type="domain" description="CBS" evidence="3">
    <location>
        <begin position="33"/>
        <end position="92"/>
    </location>
</feature>
<dbReference type="SMART" id="SM00116">
    <property type="entry name" value="CBS"/>
    <property type="match status" value="2"/>
</dbReference>
<evidence type="ECO:0000256" key="2">
    <source>
        <dbReference type="PROSITE-ProRule" id="PRU00703"/>
    </source>
</evidence>
<evidence type="ECO:0000313" key="5">
    <source>
        <dbReference type="Proteomes" id="UP000192936"/>
    </source>
</evidence>
<dbReference type="Proteomes" id="UP000192936">
    <property type="component" value="Unassembled WGS sequence"/>
</dbReference>
<organism evidence="4 5">
    <name type="scientific">Azospirillum oryzae</name>
    <dbReference type="NCBI Taxonomy" id="286727"/>
    <lineage>
        <taxon>Bacteria</taxon>
        <taxon>Pseudomonadati</taxon>
        <taxon>Pseudomonadota</taxon>
        <taxon>Alphaproteobacteria</taxon>
        <taxon>Rhodospirillales</taxon>
        <taxon>Azospirillaceae</taxon>
        <taxon>Azospirillum</taxon>
    </lineage>
</organism>
<dbReference type="InterPro" id="IPR046342">
    <property type="entry name" value="CBS_dom_sf"/>
</dbReference>
<reference evidence="4 5" key="1">
    <citation type="submission" date="2017-04" db="EMBL/GenBank/DDBJ databases">
        <authorList>
            <person name="Afonso C.L."/>
            <person name="Miller P.J."/>
            <person name="Scott M.A."/>
            <person name="Spackman E."/>
            <person name="Goraichik I."/>
            <person name="Dimitrov K.M."/>
            <person name="Suarez D.L."/>
            <person name="Swayne D.E."/>
        </authorList>
    </citation>
    <scope>NUCLEOTIDE SEQUENCE [LARGE SCALE GENOMIC DNA]</scope>
    <source>
        <strain evidence="4 5">A2P</strain>
    </source>
</reference>